<dbReference type="GO" id="GO:0006935">
    <property type="term" value="P:chemotaxis"/>
    <property type="evidence" value="ECO:0007669"/>
    <property type="project" value="UniProtKB-KW"/>
</dbReference>
<dbReference type="SUPFAM" id="SSF47384">
    <property type="entry name" value="Homodimeric domain of signal transducing histidine kinase"/>
    <property type="match status" value="1"/>
</dbReference>
<evidence type="ECO:0000256" key="5">
    <source>
        <dbReference type="ARBA" id="ARBA00022553"/>
    </source>
</evidence>
<evidence type="ECO:0000256" key="7">
    <source>
        <dbReference type="ARBA" id="ARBA00022741"/>
    </source>
</evidence>
<evidence type="ECO:0000259" key="15">
    <source>
        <dbReference type="PROSITE" id="PS50894"/>
    </source>
</evidence>
<dbReference type="Gene3D" id="2.30.30.40">
    <property type="entry name" value="SH3 Domains"/>
    <property type="match status" value="1"/>
</dbReference>
<dbReference type="Pfam" id="PF01627">
    <property type="entry name" value="Hpt"/>
    <property type="match status" value="1"/>
</dbReference>
<feature type="modified residue" description="Phosphohistidine" evidence="12">
    <location>
        <position position="199"/>
    </location>
</feature>
<keyword evidence="7" id="KW-0547">Nucleotide-binding</keyword>
<evidence type="ECO:0000256" key="3">
    <source>
        <dbReference type="ARBA" id="ARBA00021495"/>
    </source>
</evidence>
<sequence length="753" mass="83479">MVEQLEISQETRQELEQALVPVRQELNLKLVMADLREYRLPGCGEIMNLFDSLATTLDQYSVPYFQEAINFVNNLLTEVVTEHISHYTGLSYVLNLYEFLEEALDDFLVGENEFEFFDQALVRLEKLFAGVEEVRKVEPAKTEDVIQDELPADILEDGLASDFINEAMEGLEVVEENLLSLEENGEQPERVDQVFRVMHTLKGTAGFLGMPIIGKIAHRTEDILGQVRERKQSLGSEGTDLLFTSVDTLKNLVNQFKEILSGQPPTPVNLSRFYDKLSGFGLDEQGEAILEENSCVAEAPPVENSAQQVIPMPGEQSAEAQDLQKKQLDVNDVIIATKVQPSVPEKRQETATKNVKSSKFTEMLKVPAEKLDELAGLVGEMVVALSLLTQNPAITEVQNRTVHKHLDHLEKITESLRDKVLGIRMFPISTVFNKLSRQVRDLSKKSNKKINLNISGAETLVDKTIIDNIYAPLMHLVRNSIDHGIEDAEERVGTGKDIEGRIQLDAQHLGDSILITIKDDGKGLNTQAILAKAIDRGLTGGRDNFTDKEIFSFIFLPGFSTAKKVTDISGRGVGLDVVRRTVESLRGKVTIDSIAGQGTSFILNLPLTTSIIEGLVVRVGTTRFVLPILDVYQTVTPLAGELKGVQGKGSEFFLFAGNLVPIVRIHKIYDLDSHVVDPSEAVVVVVKDGDKKYGLMVDELLHRQQIVIQSMGTRFEALEGISGGTILGDGRVGLILDPLELIHNLYSRIHKAE</sequence>
<dbReference type="InterPro" id="IPR002545">
    <property type="entry name" value="CheW-lke_dom"/>
</dbReference>
<evidence type="ECO:0000313" key="17">
    <source>
        <dbReference type="Proteomes" id="UP000218113"/>
    </source>
</evidence>
<dbReference type="PANTHER" id="PTHR43395:SF10">
    <property type="entry name" value="CHEMOTAXIS PROTEIN CHEA"/>
    <property type="match status" value="1"/>
</dbReference>
<dbReference type="PRINTS" id="PR00344">
    <property type="entry name" value="BCTRLSENSOR"/>
</dbReference>
<dbReference type="PROSITE" id="PS50109">
    <property type="entry name" value="HIS_KIN"/>
    <property type="match status" value="1"/>
</dbReference>
<comment type="caution">
    <text evidence="16">The sequence shown here is derived from an EMBL/GenBank/DDBJ whole genome shotgun (WGS) entry which is preliminary data.</text>
</comment>
<dbReference type="SUPFAM" id="SSF47226">
    <property type="entry name" value="Histidine-containing phosphotransfer domain, HPT domain"/>
    <property type="match status" value="1"/>
</dbReference>
<dbReference type="GO" id="GO:0005524">
    <property type="term" value="F:ATP binding"/>
    <property type="evidence" value="ECO:0007669"/>
    <property type="project" value="UniProtKB-KW"/>
</dbReference>
<evidence type="ECO:0000256" key="11">
    <source>
        <dbReference type="ARBA" id="ARBA00035100"/>
    </source>
</evidence>
<dbReference type="EMBL" id="NVSR01000002">
    <property type="protein sequence ID" value="PCI30742.1"/>
    <property type="molecule type" value="Genomic_DNA"/>
</dbReference>
<keyword evidence="8" id="KW-0418">Kinase</keyword>
<evidence type="ECO:0000256" key="12">
    <source>
        <dbReference type="PROSITE-ProRule" id="PRU00110"/>
    </source>
</evidence>
<dbReference type="Pfam" id="PF01584">
    <property type="entry name" value="CheW"/>
    <property type="match status" value="1"/>
</dbReference>
<dbReference type="EC" id="2.7.13.3" evidence="2"/>
<dbReference type="Gene3D" id="1.20.120.160">
    <property type="entry name" value="HPT domain"/>
    <property type="match status" value="1"/>
</dbReference>
<dbReference type="InterPro" id="IPR036641">
    <property type="entry name" value="HPT_dom_sf"/>
</dbReference>
<feature type="domain" description="CheW-like" evidence="14">
    <location>
        <begin position="611"/>
        <end position="747"/>
    </location>
</feature>
<organism evidence="16 17">
    <name type="scientific">SAR324 cluster bacterium</name>
    <dbReference type="NCBI Taxonomy" id="2024889"/>
    <lineage>
        <taxon>Bacteria</taxon>
        <taxon>Deltaproteobacteria</taxon>
        <taxon>SAR324 cluster</taxon>
    </lineage>
</organism>
<proteinExistence type="predicted"/>
<keyword evidence="4" id="KW-0145">Chemotaxis</keyword>
<gene>
    <name evidence="16" type="ORF">COB67_00910</name>
</gene>
<dbReference type="SUPFAM" id="SSF50341">
    <property type="entry name" value="CheW-like"/>
    <property type="match status" value="1"/>
</dbReference>
<evidence type="ECO:0000256" key="2">
    <source>
        <dbReference type="ARBA" id="ARBA00012438"/>
    </source>
</evidence>
<reference evidence="17" key="1">
    <citation type="submission" date="2017-08" db="EMBL/GenBank/DDBJ databases">
        <title>A dynamic microbial community with high functional redundancy inhabits the cold, oxic subseafloor aquifer.</title>
        <authorList>
            <person name="Tully B.J."/>
            <person name="Wheat C.G."/>
            <person name="Glazer B.T."/>
            <person name="Huber J.A."/>
        </authorList>
    </citation>
    <scope>NUCLEOTIDE SEQUENCE [LARGE SCALE GENOMIC DNA]</scope>
</reference>
<dbReference type="InterPro" id="IPR008207">
    <property type="entry name" value="Sig_transdc_His_kin_Hpt_dom"/>
</dbReference>
<dbReference type="Gene3D" id="1.10.287.560">
    <property type="entry name" value="Histidine kinase CheA-like, homodimeric domain"/>
    <property type="match status" value="1"/>
</dbReference>
<dbReference type="InterPro" id="IPR036097">
    <property type="entry name" value="HisK_dim/P_sf"/>
</dbReference>
<dbReference type="InterPro" id="IPR037006">
    <property type="entry name" value="CheA-like_homodim_sf"/>
</dbReference>
<dbReference type="CDD" id="cd16916">
    <property type="entry name" value="HATPase_CheA-like"/>
    <property type="match status" value="1"/>
</dbReference>
<dbReference type="InterPro" id="IPR051315">
    <property type="entry name" value="Bact_Chemotaxis_CheA"/>
</dbReference>
<keyword evidence="9" id="KW-0067">ATP-binding</keyword>
<comment type="catalytic activity">
    <reaction evidence="1">
        <text>ATP + protein L-histidine = ADP + protein N-phospho-L-histidine.</text>
        <dbReference type="EC" id="2.7.13.3"/>
    </reaction>
</comment>
<evidence type="ECO:0000259" key="14">
    <source>
        <dbReference type="PROSITE" id="PS50851"/>
    </source>
</evidence>
<dbReference type="PANTHER" id="PTHR43395">
    <property type="entry name" value="SENSOR HISTIDINE KINASE CHEA"/>
    <property type="match status" value="1"/>
</dbReference>
<dbReference type="InterPro" id="IPR036890">
    <property type="entry name" value="HATPase_C_sf"/>
</dbReference>
<dbReference type="GO" id="GO:0000155">
    <property type="term" value="F:phosphorelay sensor kinase activity"/>
    <property type="evidence" value="ECO:0007669"/>
    <property type="project" value="InterPro"/>
</dbReference>
<feature type="domain" description="HPt" evidence="15">
    <location>
        <begin position="152"/>
        <end position="256"/>
    </location>
</feature>
<evidence type="ECO:0000256" key="4">
    <source>
        <dbReference type="ARBA" id="ARBA00022500"/>
    </source>
</evidence>
<feature type="domain" description="Histidine kinase" evidence="13">
    <location>
        <begin position="359"/>
        <end position="609"/>
    </location>
</feature>
<keyword evidence="6" id="KW-0808">Transferase</keyword>
<dbReference type="SUPFAM" id="SSF55874">
    <property type="entry name" value="ATPase domain of HSP90 chaperone/DNA topoisomerase II/histidine kinase"/>
    <property type="match status" value="1"/>
</dbReference>
<evidence type="ECO:0000256" key="10">
    <source>
        <dbReference type="ARBA" id="ARBA00023012"/>
    </source>
</evidence>
<protein>
    <recommendedName>
        <fullName evidence="3">Chemotaxis protein CheA</fullName>
        <ecNumber evidence="2">2.7.13.3</ecNumber>
    </recommendedName>
</protein>
<dbReference type="InterPro" id="IPR004358">
    <property type="entry name" value="Sig_transdc_His_kin-like_C"/>
</dbReference>
<comment type="function">
    <text evidence="11">Involved in the transmission of sensory signals from the chemoreceptors to the flagellar motors. CheA is autophosphorylated; it can transfer its phosphate group to either CheB or CheY.</text>
</comment>
<dbReference type="PROSITE" id="PS50851">
    <property type="entry name" value="CHEW"/>
    <property type="match status" value="1"/>
</dbReference>
<dbReference type="InterPro" id="IPR003594">
    <property type="entry name" value="HATPase_dom"/>
</dbReference>
<keyword evidence="10" id="KW-0902">Two-component regulatory system</keyword>
<dbReference type="SMART" id="SM00260">
    <property type="entry name" value="CheW"/>
    <property type="match status" value="1"/>
</dbReference>
<evidence type="ECO:0000256" key="1">
    <source>
        <dbReference type="ARBA" id="ARBA00000085"/>
    </source>
</evidence>
<dbReference type="Pfam" id="PF02895">
    <property type="entry name" value="H-kinase_dim"/>
    <property type="match status" value="1"/>
</dbReference>
<dbReference type="SMART" id="SM00387">
    <property type="entry name" value="HATPase_c"/>
    <property type="match status" value="1"/>
</dbReference>
<evidence type="ECO:0000256" key="9">
    <source>
        <dbReference type="ARBA" id="ARBA00022840"/>
    </source>
</evidence>
<dbReference type="SMART" id="SM01231">
    <property type="entry name" value="H-kinase_dim"/>
    <property type="match status" value="1"/>
</dbReference>
<dbReference type="InterPro" id="IPR036061">
    <property type="entry name" value="CheW-like_dom_sf"/>
</dbReference>
<dbReference type="GO" id="GO:0005737">
    <property type="term" value="C:cytoplasm"/>
    <property type="evidence" value="ECO:0007669"/>
    <property type="project" value="InterPro"/>
</dbReference>
<dbReference type="Gene3D" id="3.30.565.10">
    <property type="entry name" value="Histidine kinase-like ATPase, C-terminal domain"/>
    <property type="match status" value="1"/>
</dbReference>
<dbReference type="InterPro" id="IPR004105">
    <property type="entry name" value="CheA-like_dim"/>
</dbReference>
<evidence type="ECO:0000256" key="6">
    <source>
        <dbReference type="ARBA" id="ARBA00022679"/>
    </source>
</evidence>
<evidence type="ECO:0000259" key="13">
    <source>
        <dbReference type="PROSITE" id="PS50109"/>
    </source>
</evidence>
<dbReference type="SMART" id="SM00073">
    <property type="entry name" value="HPT"/>
    <property type="match status" value="1"/>
</dbReference>
<dbReference type="PROSITE" id="PS50894">
    <property type="entry name" value="HPT"/>
    <property type="match status" value="1"/>
</dbReference>
<name>A0A2A4TB21_9DELT</name>
<dbReference type="Proteomes" id="UP000218113">
    <property type="component" value="Unassembled WGS sequence"/>
</dbReference>
<keyword evidence="5 12" id="KW-0597">Phosphoprotein</keyword>
<evidence type="ECO:0000256" key="8">
    <source>
        <dbReference type="ARBA" id="ARBA00022777"/>
    </source>
</evidence>
<dbReference type="CDD" id="cd00088">
    <property type="entry name" value="HPT"/>
    <property type="match status" value="1"/>
</dbReference>
<dbReference type="AlphaFoldDB" id="A0A2A4TB21"/>
<dbReference type="InterPro" id="IPR005467">
    <property type="entry name" value="His_kinase_dom"/>
</dbReference>
<dbReference type="Pfam" id="PF02518">
    <property type="entry name" value="HATPase_c"/>
    <property type="match status" value="1"/>
</dbReference>
<dbReference type="FunFam" id="3.30.565.10:FF:000016">
    <property type="entry name" value="Chemotaxis protein CheA, putative"/>
    <property type="match status" value="1"/>
</dbReference>
<accession>A0A2A4TB21</accession>
<evidence type="ECO:0000313" key="16">
    <source>
        <dbReference type="EMBL" id="PCI30742.1"/>
    </source>
</evidence>